<comment type="caution">
    <text evidence="2">The sequence shown here is derived from an EMBL/GenBank/DDBJ whole genome shotgun (WGS) entry which is preliminary data.</text>
</comment>
<evidence type="ECO:0000256" key="1">
    <source>
        <dbReference type="SAM" id="MobiDB-lite"/>
    </source>
</evidence>
<reference evidence="2 3" key="1">
    <citation type="submission" date="2019-09" db="EMBL/GenBank/DDBJ databases">
        <authorList>
            <person name="Ou C."/>
        </authorList>
    </citation>
    <scope>NUCLEOTIDE SEQUENCE [LARGE SCALE GENOMIC DNA]</scope>
    <source>
        <strain evidence="2">S2</strain>
        <tissue evidence="2">Leaf</tissue>
    </source>
</reference>
<dbReference type="Proteomes" id="UP000327157">
    <property type="component" value="Chromosome 10"/>
</dbReference>
<dbReference type="EMBL" id="SMOL01000695">
    <property type="protein sequence ID" value="KAB2602485.1"/>
    <property type="molecule type" value="Genomic_DNA"/>
</dbReference>
<keyword evidence="3" id="KW-1185">Reference proteome</keyword>
<evidence type="ECO:0000313" key="2">
    <source>
        <dbReference type="EMBL" id="KAB2602485.1"/>
    </source>
</evidence>
<dbReference type="OrthoDB" id="1166711at2759"/>
<evidence type="ECO:0000313" key="3">
    <source>
        <dbReference type="Proteomes" id="UP000327157"/>
    </source>
</evidence>
<organism evidence="2 3">
    <name type="scientific">Pyrus ussuriensis x Pyrus communis</name>
    <dbReference type="NCBI Taxonomy" id="2448454"/>
    <lineage>
        <taxon>Eukaryota</taxon>
        <taxon>Viridiplantae</taxon>
        <taxon>Streptophyta</taxon>
        <taxon>Embryophyta</taxon>
        <taxon>Tracheophyta</taxon>
        <taxon>Spermatophyta</taxon>
        <taxon>Magnoliopsida</taxon>
        <taxon>eudicotyledons</taxon>
        <taxon>Gunneridae</taxon>
        <taxon>Pentapetalae</taxon>
        <taxon>rosids</taxon>
        <taxon>fabids</taxon>
        <taxon>Rosales</taxon>
        <taxon>Rosaceae</taxon>
        <taxon>Amygdaloideae</taxon>
        <taxon>Maleae</taxon>
        <taxon>Pyrus</taxon>
    </lineage>
</organism>
<accession>A0A5N5FH80</accession>
<protein>
    <submittedName>
        <fullName evidence="2">Uncharacterized protein</fullName>
    </submittedName>
</protein>
<name>A0A5N5FH80_9ROSA</name>
<reference evidence="2 3" key="3">
    <citation type="submission" date="2019-11" db="EMBL/GenBank/DDBJ databases">
        <title>A de novo genome assembly of a pear dwarfing rootstock.</title>
        <authorList>
            <person name="Wang F."/>
            <person name="Wang J."/>
            <person name="Li S."/>
            <person name="Zhang Y."/>
            <person name="Fang M."/>
            <person name="Ma L."/>
            <person name="Zhao Y."/>
            <person name="Jiang S."/>
        </authorList>
    </citation>
    <scope>NUCLEOTIDE SEQUENCE [LARGE SCALE GENOMIC DNA]</scope>
    <source>
        <strain evidence="2">S2</strain>
        <tissue evidence="2">Leaf</tissue>
    </source>
</reference>
<feature type="region of interest" description="Disordered" evidence="1">
    <location>
        <begin position="1"/>
        <end position="24"/>
    </location>
</feature>
<feature type="compositionally biased region" description="Polar residues" evidence="1">
    <location>
        <begin position="7"/>
        <end position="23"/>
    </location>
</feature>
<proteinExistence type="predicted"/>
<dbReference type="AlphaFoldDB" id="A0A5N5FH80"/>
<gene>
    <name evidence="2" type="ORF">D8674_003490</name>
</gene>
<reference evidence="3" key="2">
    <citation type="submission" date="2019-10" db="EMBL/GenBank/DDBJ databases">
        <title>A de novo genome assembly of a pear dwarfing rootstock.</title>
        <authorList>
            <person name="Wang F."/>
            <person name="Wang J."/>
            <person name="Li S."/>
            <person name="Zhang Y."/>
            <person name="Fang M."/>
            <person name="Ma L."/>
            <person name="Zhao Y."/>
            <person name="Jiang S."/>
        </authorList>
    </citation>
    <scope>NUCLEOTIDE SEQUENCE [LARGE SCALE GENOMIC DNA]</scope>
</reference>
<sequence>MADTVLSGASNPMSSTQSNNTLKHASDDVGWEYGVLADPSNSDKVGGIYRMKQHIAHVKGNVAGYTKSSNEDKAKCKATLEKAKKKKKERNKHYEEVREEVQLPHIEKDEDIEIVGSREMSQTLGPIDRFASSINLGSSKSNDGSKNQSIQHDLFVIDAMFTCAEKFFLDDFKVQNRVINIEMPKYKKKKGGFGRHLAKIGCVENDDNYDPEVDSSLEPRRSSRNVEVRELHEEDFVSDEDMEEEMMKKKLSLSPTRRGSWKDIEKKRLRPSFKTLRNLLDAYCIQVLSKNIHFDCKLDGYLLPC</sequence>